<protein>
    <submittedName>
        <fullName evidence="1">Uncharacterized protein</fullName>
    </submittedName>
</protein>
<reference evidence="1 2" key="1">
    <citation type="submission" date="2013-01" db="EMBL/GenBank/DDBJ databases">
        <authorList>
            <person name="Harkins D.M."/>
            <person name="Durkin A.S."/>
            <person name="Brinkac L.M."/>
            <person name="Haft D.H."/>
            <person name="Selengut J.D."/>
            <person name="Sanka R."/>
            <person name="DePew J."/>
            <person name="Purushe J."/>
            <person name="Hospenthal D.R."/>
            <person name="Murray C.K."/>
            <person name="Pimentel G."/>
            <person name="Wasfy M."/>
            <person name="Parker T."/>
            <person name="Miller R.S."/>
            <person name="Vinetz J.M."/>
            <person name="Sutton G.G."/>
            <person name="Nierman W.C."/>
            <person name="Fouts D.E."/>
        </authorList>
    </citation>
    <scope>NUCLEOTIDE SEQUENCE [LARGE SCALE GENOMIC DNA]</scope>
    <source>
        <strain evidence="1 2">2006001854</strain>
    </source>
</reference>
<dbReference type="EMBL" id="AFLW02000055">
    <property type="protein sequence ID" value="EMM83576.1"/>
    <property type="molecule type" value="Genomic_DNA"/>
</dbReference>
<gene>
    <name evidence="1" type="ORF">LEP1GSC037_0535</name>
</gene>
<accession>M6GXE5</accession>
<name>M6GXE5_LEPIR</name>
<evidence type="ECO:0000313" key="1">
    <source>
        <dbReference type="EMBL" id="EMM83576.1"/>
    </source>
</evidence>
<evidence type="ECO:0000313" key="2">
    <source>
        <dbReference type="Proteomes" id="UP000012128"/>
    </source>
</evidence>
<proteinExistence type="predicted"/>
<comment type="caution">
    <text evidence="1">The sequence shown here is derived from an EMBL/GenBank/DDBJ whole genome shotgun (WGS) entry which is preliminary data.</text>
</comment>
<organism evidence="1 2">
    <name type="scientific">Leptospira interrogans str. 2006001854</name>
    <dbReference type="NCBI Taxonomy" id="1001590"/>
    <lineage>
        <taxon>Bacteria</taxon>
        <taxon>Pseudomonadati</taxon>
        <taxon>Spirochaetota</taxon>
        <taxon>Spirochaetia</taxon>
        <taxon>Leptospirales</taxon>
        <taxon>Leptospiraceae</taxon>
        <taxon>Leptospira</taxon>
    </lineage>
</organism>
<dbReference type="Proteomes" id="UP000012128">
    <property type="component" value="Unassembled WGS sequence"/>
</dbReference>
<dbReference type="AlphaFoldDB" id="M6GXE5"/>
<sequence length="47" mass="5151">MFKDVPWVLMTALGIVTVLPSEIKDEFILTTRFGDSVGFTGFVGPFA</sequence>